<feature type="domain" description="SCP" evidence="3">
    <location>
        <begin position="115"/>
        <end position="259"/>
    </location>
</feature>
<dbReference type="Pfam" id="PF00188">
    <property type="entry name" value="CAP"/>
    <property type="match status" value="3"/>
</dbReference>
<evidence type="ECO:0000313" key="5">
    <source>
        <dbReference type="Proteomes" id="UP001159428"/>
    </source>
</evidence>
<dbReference type="Proteomes" id="UP001159428">
    <property type="component" value="Unassembled WGS sequence"/>
</dbReference>
<evidence type="ECO:0000313" key="4">
    <source>
        <dbReference type="EMBL" id="CAH3041067.1"/>
    </source>
</evidence>
<evidence type="ECO:0000259" key="3">
    <source>
        <dbReference type="SMART" id="SM00198"/>
    </source>
</evidence>
<sequence length="940" mass="102436">MPFAKIMLLVFLGTSNSYVAIGQPLNGGIYSVNGMVDILPNGDVELRLGARKESSGPGAQPLSPTPMLPTSGYTSGSSTGRAANTGTAPIPGSTSGFSTTPGFSTSPRIRNAGDNPRQVGLNLHNDYRRVHNAPIMSLNSQLNDDAQRYAEKLARESVFEHDKNNRNQGENLGLQCASGSDADLVKKVVDAWYKEVCDYNFDNPGVSSGVTGHFTQVVWKTSTRLGIGFARGSYTFGSQRYDNCLFVVGRYLEPGNLVANAGSLRIPIEGQLIYDSSSKTADLCLSPLMCPTCVFDVLCNQGGINSMQGTNNPPYSTNALPLTTVSTTPTSSSTEAASTESPSTTEATTQSVPTTEEPASSTTASIPSSSSITDHTPSSASETTLLTEATEATDGGNLSPTTSVTVSAATVGGGIDAEADVLQKGLDKHNFYRRIHKSPALILSSQLNSDAQKTAEKSAAQGKLVHTDDSELGDQGENLGKLCASDETPEEIITKVVERWYNEICKYDFSKPEWSPSTGHFTQIVWASTSQLGLGWATKDEDGFLCYYVAGRYSPSGNIDNKFEENVMKGSFDPSYCSSKRRNLKSVRDVIWPKWYNIIFSILLRIAIMSWPFIFLIIHATYAANEFTIQGNGSYEAGKLKVDLHLESNLSLTAKTTVPPTSMVKTLAPTINATTISPSETIPPSTLPSTPVPTVNSTTIGSVTGNPPTPTPTTTSATVNVTTPTHVPEYLDGKLSTNSEPFSALDRTALELHNYYRSIHEAPLLTLDTNLRKDAQEYALKVARSQMLRPEQNFVLNSKNEGENLGFRCSTTRPDPGKSLRQIMKRWTEINIKLFIQFNLFLLRYDEGCQYNFQAPSTDRYSFRHFTQMTWNGSKRLGVGITYGKINNLHCLYFVARYRPRGNLGNKLIYINNVKKGVFDSSFCRPIANQSPNQEVILKE</sequence>
<dbReference type="SUPFAM" id="SSF55797">
    <property type="entry name" value="PR-1-like"/>
    <property type="match status" value="3"/>
</dbReference>
<name>A0AAU9W132_9CNID</name>
<dbReference type="PROSITE" id="PS01009">
    <property type="entry name" value="CRISP_1"/>
    <property type="match status" value="2"/>
</dbReference>
<dbReference type="InterPro" id="IPR014044">
    <property type="entry name" value="CAP_dom"/>
</dbReference>
<keyword evidence="2" id="KW-0732">Signal</keyword>
<dbReference type="AlphaFoldDB" id="A0AAU9W132"/>
<feature type="region of interest" description="Disordered" evidence="1">
    <location>
        <begin position="701"/>
        <end position="720"/>
    </location>
</feature>
<dbReference type="InterPro" id="IPR018244">
    <property type="entry name" value="Allrgn_V5/Tpx1_CS"/>
</dbReference>
<feature type="region of interest" description="Disordered" evidence="1">
    <location>
        <begin position="51"/>
        <end position="120"/>
    </location>
</feature>
<dbReference type="Gene3D" id="3.40.33.10">
    <property type="entry name" value="CAP"/>
    <property type="match status" value="3"/>
</dbReference>
<feature type="region of interest" description="Disordered" evidence="1">
    <location>
        <begin position="453"/>
        <end position="481"/>
    </location>
</feature>
<dbReference type="CDD" id="cd05382">
    <property type="entry name" value="CAP_GAPR1-like"/>
    <property type="match status" value="3"/>
</dbReference>
<dbReference type="FunFam" id="3.40.33.10:FF:000002">
    <property type="entry name" value="Golgi-associated plant pathogenesis-related protein 1"/>
    <property type="match status" value="2"/>
</dbReference>
<feature type="compositionally biased region" description="Polar residues" evidence="1">
    <location>
        <begin position="310"/>
        <end position="321"/>
    </location>
</feature>
<evidence type="ECO:0000256" key="2">
    <source>
        <dbReference type="SAM" id="SignalP"/>
    </source>
</evidence>
<dbReference type="InterPro" id="IPR001283">
    <property type="entry name" value="CRISP-related"/>
</dbReference>
<dbReference type="GO" id="GO:0005576">
    <property type="term" value="C:extracellular region"/>
    <property type="evidence" value="ECO:0007669"/>
    <property type="project" value="InterPro"/>
</dbReference>
<feature type="domain" description="SCP" evidence="3">
    <location>
        <begin position="420"/>
        <end position="561"/>
    </location>
</feature>
<gene>
    <name evidence="4" type="ORF">PMEA_00028867</name>
</gene>
<protein>
    <recommendedName>
        <fullName evidence="3">SCP domain-containing protein</fullName>
    </recommendedName>
</protein>
<feature type="signal peptide" evidence="2">
    <location>
        <begin position="1"/>
        <end position="22"/>
    </location>
</feature>
<dbReference type="InterPro" id="IPR034113">
    <property type="entry name" value="SCP_GAPR1-like"/>
</dbReference>
<reference evidence="4 5" key="1">
    <citation type="submission" date="2022-05" db="EMBL/GenBank/DDBJ databases">
        <authorList>
            <consortium name="Genoscope - CEA"/>
            <person name="William W."/>
        </authorList>
    </citation>
    <scope>NUCLEOTIDE SEQUENCE [LARGE SCALE GENOMIC DNA]</scope>
</reference>
<feature type="chain" id="PRO_5043942176" description="SCP domain-containing protein" evidence="2">
    <location>
        <begin position="23"/>
        <end position="940"/>
    </location>
</feature>
<dbReference type="EMBL" id="CALNXJ010000006">
    <property type="protein sequence ID" value="CAH3041067.1"/>
    <property type="molecule type" value="Genomic_DNA"/>
</dbReference>
<dbReference type="InterPro" id="IPR035940">
    <property type="entry name" value="CAP_sf"/>
</dbReference>
<feature type="domain" description="SCP" evidence="3">
    <location>
        <begin position="743"/>
        <end position="906"/>
    </location>
</feature>
<evidence type="ECO:0000256" key="1">
    <source>
        <dbReference type="SAM" id="MobiDB-lite"/>
    </source>
</evidence>
<feature type="region of interest" description="Disordered" evidence="1">
    <location>
        <begin position="310"/>
        <end position="382"/>
    </location>
</feature>
<dbReference type="SMART" id="SM00198">
    <property type="entry name" value="SCP"/>
    <property type="match status" value="3"/>
</dbReference>
<comment type="caution">
    <text evidence="4">The sequence shown here is derived from an EMBL/GenBank/DDBJ whole genome shotgun (WGS) entry which is preliminary data.</text>
</comment>
<organism evidence="4 5">
    <name type="scientific">Pocillopora meandrina</name>
    <dbReference type="NCBI Taxonomy" id="46732"/>
    <lineage>
        <taxon>Eukaryota</taxon>
        <taxon>Metazoa</taxon>
        <taxon>Cnidaria</taxon>
        <taxon>Anthozoa</taxon>
        <taxon>Hexacorallia</taxon>
        <taxon>Scleractinia</taxon>
        <taxon>Astrocoeniina</taxon>
        <taxon>Pocilloporidae</taxon>
        <taxon>Pocillopora</taxon>
    </lineage>
</organism>
<feature type="compositionally biased region" description="Low complexity" evidence="1">
    <location>
        <begin position="91"/>
        <end position="107"/>
    </location>
</feature>
<dbReference type="PANTHER" id="PTHR10334">
    <property type="entry name" value="CYSTEINE-RICH SECRETORY PROTEIN-RELATED"/>
    <property type="match status" value="1"/>
</dbReference>
<feature type="compositionally biased region" description="Low complexity" evidence="1">
    <location>
        <begin position="70"/>
        <end position="80"/>
    </location>
</feature>
<proteinExistence type="predicted"/>
<feature type="compositionally biased region" description="Low complexity" evidence="1">
    <location>
        <begin position="323"/>
        <end position="382"/>
    </location>
</feature>
<accession>A0AAU9W132</accession>
<keyword evidence="5" id="KW-1185">Reference proteome</keyword>
<dbReference type="PRINTS" id="PR00837">
    <property type="entry name" value="V5TPXLIKE"/>
</dbReference>